<keyword evidence="9" id="KW-0472">Membrane</keyword>
<evidence type="ECO:0000259" key="11">
    <source>
        <dbReference type="Pfam" id="PF03895"/>
    </source>
</evidence>
<protein>
    <submittedName>
        <fullName evidence="14">Cell surface protein</fullName>
    </submittedName>
</protein>
<evidence type="ECO:0000256" key="5">
    <source>
        <dbReference type="ARBA" id="ARBA00022452"/>
    </source>
</evidence>
<dbReference type="AlphaFoldDB" id="A0A242MDX0"/>
<evidence type="ECO:0000313" key="15">
    <source>
        <dbReference type="Proteomes" id="UP000195221"/>
    </source>
</evidence>
<sequence length="898" mass="89482">MGEIYLDLSQCHTSVQRLFRMQIRALIDDRSHARARSVNAIRVRIRVSQDLREPKKMNKTQRVVWNKQSGGGAYRGSRERPSFVSQRMRIGTAAVLTLTPLSLLTLSATANAALVDNLAYAAQVRQALGVLSPQTLTASNMLAAATPALGAGSGTSGLSPDQMVISGPIDGTNSTGASGMNAVAVGVNARATGDYAVAVGSYANAAAGGVAVGNGVSSSGVESTALGVGARADSDRSLAIGWRTTVNTSSDDSLAIGSFTRVTGLAAGGIGMGNFVSGSGNYVVGNSNKALGTDSFVLGSNVTARGSNSVVLGASSDGSLSNVVSVGDSGTERRIVHVAGARDGTDAVNLNQLKALGATTNTAGVATNAFVAYDNLDKTTIALGGTSGQAVRISNVAAGALNPQSSDAVNGAQLYATNSNVHDVATSLAQLTSAEPLKLSYTDESKANVMLGGTNGTVISNVKAGVMDQDAVNVAQLKSAGLIDASGNAAAAITYDMKADGTVDRSSATLGGAGAAVPVALRNVAAGAVKAGSTDAVNGDQLFQTAQLVDSLRNGGALKYFNANTTLVAASATGADAAAIGGNAQASAGNSVALGANSVADRTNTVSVGAAGNERQITNVRAGTSDTDAVNVAQLKSAGLVDETGKAETALTYDKNASGAADFGSVTLGKGIAGGTLLHNVASGVVATDGVNLGQLNDAVSRVNNFTASSTAFFAADGDASKEAAVATGNHAVAFGANATATAASSVALGAGSVADRASSVSVGAPGSERQITNVAAGTSSTDAVNLDQLSKSASSTLSQANSYTDQRFSNTDQQIRDLDRNTRKGIASASALNVVTPYLPGRTTLNAGVAAYRGQAALGIGVSRWNDKGNINFNGGVSSSGGNSTIVRAGVGYVFGI</sequence>
<dbReference type="InterPro" id="IPR045584">
    <property type="entry name" value="Pilin-like"/>
</dbReference>
<feature type="domain" description="Trimeric autotransporter adhesin YadA-like head" evidence="12">
    <location>
        <begin position="177"/>
        <end position="203"/>
    </location>
</feature>
<dbReference type="EMBL" id="NBTZ01000115">
    <property type="protein sequence ID" value="OTP69380.1"/>
    <property type="molecule type" value="Genomic_DNA"/>
</dbReference>
<accession>A0A242MDX0</accession>
<evidence type="ECO:0000256" key="4">
    <source>
        <dbReference type="ARBA" id="ARBA00022448"/>
    </source>
</evidence>
<keyword evidence="4" id="KW-0813">Transport</keyword>
<evidence type="ECO:0000313" key="14">
    <source>
        <dbReference type="EMBL" id="OTP69380.1"/>
    </source>
</evidence>
<dbReference type="Pfam" id="PF05658">
    <property type="entry name" value="YadA_head"/>
    <property type="match status" value="4"/>
</dbReference>
<dbReference type="Gene3D" id="2.60.40.4050">
    <property type="match status" value="2"/>
</dbReference>
<feature type="domain" description="Trimeric autotransporter adhesin YadA-like head" evidence="12">
    <location>
        <begin position="219"/>
        <end position="243"/>
    </location>
</feature>
<dbReference type="InterPro" id="IPR005594">
    <property type="entry name" value="YadA_C"/>
</dbReference>
<keyword evidence="10" id="KW-0998">Cell outer membrane</keyword>
<feature type="domain" description="Trimeric autotransporter adhesin YadA-like head" evidence="12">
    <location>
        <begin position="727"/>
        <end position="753"/>
    </location>
</feature>
<comment type="similarity">
    <text evidence="3">Belongs to the autotransporter-2 (AT-2) (TC 1.B.40) family.</text>
</comment>
<feature type="domain" description="Trimeric autotransporter adhesin YadA-like stalk" evidence="13">
    <location>
        <begin position="616"/>
        <end position="638"/>
    </location>
</feature>
<evidence type="ECO:0000256" key="3">
    <source>
        <dbReference type="ARBA" id="ARBA00005848"/>
    </source>
</evidence>
<evidence type="ECO:0000256" key="8">
    <source>
        <dbReference type="ARBA" id="ARBA00022927"/>
    </source>
</evidence>
<dbReference type="Gene3D" id="2.150.10.10">
    <property type="entry name" value="Serralysin-like metalloprotease, C-terminal"/>
    <property type="match status" value="2"/>
</dbReference>
<evidence type="ECO:0000256" key="1">
    <source>
        <dbReference type="ARBA" id="ARBA00004241"/>
    </source>
</evidence>
<dbReference type="Pfam" id="PF03895">
    <property type="entry name" value="YadA_anchor"/>
    <property type="match status" value="1"/>
</dbReference>
<dbReference type="Proteomes" id="UP000195221">
    <property type="component" value="Unassembled WGS sequence"/>
</dbReference>
<feature type="domain" description="Trimeric autotransporter adhesin YadA-like stalk" evidence="13">
    <location>
        <begin position="523"/>
        <end position="556"/>
    </location>
</feature>
<evidence type="ECO:0000256" key="9">
    <source>
        <dbReference type="ARBA" id="ARBA00023136"/>
    </source>
</evidence>
<name>A0A242MDX0_CABSO</name>
<feature type="domain" description="Trimeric autotransporter adhesin YadA-like stalk" evidence="13">
    <location>
        <begin position="771"/>
        <end position="812"/>
    </location>
</feature>
<evidence type="ECO:0000256" key="7">
    <source>
        <dbReference type="ARBA" id="ARBA00022729"/>
    </source>
</evidence>
<dbReference type="CDD" id="cd12820">
    <property type="entry name" value="LbR_YadA-like"/>
    <property type="match status" value="1"/>
</dbReference>
<keyword evidence="8" id="KW-0653">Protein transport</keyword>
<dbReference type="SUPFAM" id="SSF101967">
    <property type="entry name" value="Adhesin YadA, collagen-binding domain"/>
    <property type="match status" value="5"/>
</dbReference>
<organism evidence="14 15">
    <name type="scientific">Caballeronia sordidicola</name>
    <name type="common">Burkholderia sordidicola</name>
    <dbReference type="NCBI Taxonomy" id="196367"/>
    <lineage>
        <taxon>Bacteria</taxon>
        <taxon>Pseudomonadati</taxon>
        <taxon>Pseudomonadota</taxon>
        <taxon>Betaproteobacteria</taxon>
        <taxon>Burkholderiales</taxon>
        <taxon>Burkholderiaceae</taxon>
        <taxon>Caballeronia</taxon>
    </lineage>
</organism>
<feature type="domain" description="Trimeric autotransporter adhesin YadA-like stalk" evidence="13">
    <location>
        <begin position="679"/>
        <end position="711"/>
    </location>
</feature>
<comment type="caution">
    <text evidence="14">The sequence shown here is derived from an EMBL/GenBank/DDBJ whole genome shotgun (WGS) entry which is preliminary data.</text>
</comment>
<feature type="domain" description="Trimeric autotransporter adhesin YadA-like stalk" evidence="13">
    <location>
        <begin position="392"/>
        <end position="433"/>
    </location>
</feature>
<dbReference type="InterPro" id="IPR008635">
    <property type="entry name" value="Coiled_stalk_dom"/>
</dbReference>
<feature type="domain" description="Trimeric autotransporter adhesin YadA-like stalk" evidence="13">
    <location>
        <begin position="459"/>
        <end position="480"/>
    </location>
</feature>
<feature type="domain" description="Trimeric autotransporter adhesin YadA-like head" evidence="12">
    <location>
        <begin position="572"/>
        <end position="598"/>
    </location>
</feature>
<dbReference type="Pfam" id="PF05662">
    <property type="entry name" value="YadA_stalk"/>
    <property type="match status" value="7"/>
</dbReference>
<feature type="domain" description="Trimeric autotransporter adhesin YadA-like C-terminal membrane anchor" evidence="11">
    <location>
        <begin position="837"/>
        <end position="896"/>
    </location>
</feature>
<evidence type="ECO:0000256" key="2">
    <source>
        <dbReference type="ARBA" id="ARBA00004442"/>
    </source>
</evidence>
<dbReference type="Gene3D" id="6.10.250.2040">
    <property type="match status" value="3"/>
</dbReference>
<dbReference type="Gene3D" id="1.20.5.170">
    <property type="match status" value="2"/>
</dbReference>
<dbReference type="SUPFAM" id="SSF54523">
    <property type="entry name" value="Pili subunits"/>
    <property type="match status" value="1"/>
</dbReference>
<evidence type="ECO:0000259" key="13">
    <source>
        <dbReference type="Pfam" id="PF05662"/>
    </source>
</evidence>
<proteinExistence type="inferred from homology"/>
<keyword evidence="5" id="KW-1134">Transmembrane beta strand</keyword>
<gene>
    <name evidence="14" type="ORF">PAMC26577_30545</name>
</gene>
<keyword evidence="6" id="KW-0812">Transmembrane</keyword>
<feature type="domain" description="Trimeric autotransporter adhesin YadA-like stalk" evidence="13">
    <location>
        <begin position="334"/>
        <end position="375"/>
    </location>
</feature>
<keyword evidence="7" id="KW-0732">Signal</keyword>
<evidence type="ECO:0000256" key="6">
    <source>
        <dbReference type="ARBA" id="ARBA00022692"/>
    </source>
</evidence>
<evidence type="ECO:0000256" key="10">
    <source>
        <dbReference type="ARBA" id="ARBA00023237"/>
    </source>
</evidence>
<dbReference type="GO" id="GO:0009279">
    <property type="term" value="C:cell outer membrane"/>
    <property type="evidence" value="ECO:0007669"/>
    <property type="project" value="UniProtKB-SubCell"/>
</dbReference>
<dbReference type="InterPro" id="IPR008640">
    <property type="entry name" value="Adhesin_Head_dom"/>
</dbReference>
<dbReference type="Gene3D" id="3.30.1300.30">
    <property type="entry name" value="GSPII I/J protein-like"/>
    <property type="match status" value="1"/>
</dbReference>
<reference evidence="14 15" key="1">
    <citation type="submission" date="2017-03" db="EMBL/GenBank/DDBJ databases">
        <title>Genome analysis of strain PAMC 26577.</title>
        <authorList>
            <person name="Oh H.-M."/>
            <person name="Yang J.-A."/>
        </authorList>
    </citation>
    <scope>NUCLEOTIDE SEQUENCE [LARGE SCALE GENOMIC DNA]</scope>
    <source>
        <strain evidence="14 15">PAMC 26577</strain>
    </source>
</reference>
<comment type="subcellular location">
    <subcellularLocation>
        <location evidence="2">Cell outer membrane</location>
    </subcellularLocation>
    <subcellularLocation>
        <location evidence="1">Cell surface</location>
    </subcellularLocation>
</comment>
<evidence type="ECO:0000259" key="12">
    <source>
        <dbReference type="Pfam" id="PF05658"/>
    </source>
</evidence>
<dbReference type="GO" id="GO:0015031">
    <property type="term" value="P:protein transport"/>
    <property type="evidence" value="ECO:0007669"/>
    <property type="project" value="UniProtKB-KW"/>
</dbReference>
<dbReference type="GO" id="GO:0009986">
    <property type="term" value="C:cell surface"/>
    <property type="evidence" value="ECO:0007669"/>
    <property type="project" value="UniProtKB-SubCell"/>
</dbReference>
<dbReference type="InterPro" id="IPR011049">
    <property type="entry name" value="Serralysin-like_metalloprot_C"/>
</dbReference>